<evidence type="ECO:0000313" key="3">
    <source>
        <dbReference type="EMBL" id="MBK0419093.1"/>
    </source>
</evidence>
<dbReference type="Proteomes" id="UP000608530">
    <property type="component" value="Unassembled WGS sequence"/>
</dbReference>
<dbReference type="AlphaFoldDB" id="A0A934Q7F6"/>
<feature type="compositionally biased region" description="Basic and acidic residues" evidence="1">
    <location>
        <begin position="79"/>
        <end position="99"/>
    </location>
</feature>
<dbReference type="Pfam" id="PF11241">
    <property type="entry name" value="DUF3043"/>
    <property type="match status" value="1"/>
</dbReference>
<feature type="transmembrane region" description="Helical" evidence="2">
    <location>
        <begin position="129"/>
        <end position="150"/>
    </location>
</feature>
<name>A0A934Q7F6_9MICO</name>
<protein>
    <submittedName>
        <fullName evidence="3">DUF3043 domain-containing protein</fullName>
    </submittedName>
</protein>
<reference evidence="3" key="1">
    <citation type="submission" date="2020-12" db="EMBL/GenBank/DDBJ databases">
        <title>Leucobacter sp. CAS1, isolated from Chromium sludge.</title>
        <authorList>
            <person name="Xu Z."/>
        </authorList>
    </citation>
    <scope>NUCLEOTIDE SEQUENCE</scope>
    <source>
        <strain evidence="3">CSA1</strain>
    </source>
</reference>
<keyword evidence="2" id="KW-0812">Transmembrane</keyword>
<evidence type="ECO:0000256" key="2">
    <source>
        <dbReference type="SAM" id="Phobius"/>
    </source>
</evidence>
<accession>A0A934Q7F6</accession>
<gene>
    <name evidence="3" type="ORF">JD276_08595</name>
</gene>
<keyword evidence="4" id="KW-1185">Reference proteome</keyword>
<keyword evidence="2" id="KW-0472">Membrane</keyword>
<comment type="caution">
    <text evidence="3">The sequence shown here is derived from an EMBL/GenBank/DDBJ whole genome shotgun (WGS) entry which is preliminary data.</text>
</comment>
<feature type="region of interest" description="Disordered" evidence="1">
    <location>
        <begin position="15"/>
        <end position="99"/>
    </location>
</feature>
<feature type="transmembrane region" description="Helical" evidence="2">
    <location>
        <begin position="156"/>
        <end position="180"/>
    </location>
</feature>
<evidence type="ECO:0000313" key="4">
    <source>
        <dbReference type="Proteomes" id="UP000608530"/>
    </source>
</evidence>
<sequence length="225" mass="25027">MTRVLGTVFWCGSGASPELTGARVAHRTRGSGVAKKSTAETSSEGEQPEDGSQGPVGKGRPTPSRKQAQAARAQPLVGSRDKAALKAQRRQEQERRERARVGMMQGDERFLTYRDKGPQRRYVRDYVDARWNVGEMLIPMMLVVLVMTFIPGPVQVVSLFVIWAFVAIAIVDAVLLGTVLKRKLGAKFGADKVQPGFRWYAAMRALQFRMLRIPKPQVKRGQYPS</sequence>
<dbReference type="InterPro" id="IPR021403">
    <property type="entry name" value="DUF3043"/>
</dbReference>
<organism evidence="3 4">
    <name type="scientific">Leucobacter chromiisoli</name>
    <dbReference type="NCBI Taxonomy" id="2796471"/>
    <lineage>
        <taxon>Bacteria</taxon>
        <taxon>Bacillati</taxon>
        <taxon>Actinomycetota</taxon>
        <taxon>Actinomycetes</taxon>
        <taxon>Micrococcales</taxon>
        <taxon>Microbacteriaceae</taxon>
        <taxon>Leucobacter</taxon>
    </lineage>
</organism>
<dbReference type="EMBL" id="JAEHOH010000011">
    <property type="protein sequence ID" value="MBK0419093.1"/>
    <property type="molecule type" value="Genomic_DNA"/>
</dbReference>
<evidence type="ECO:0000256" key="1">
    <source>
        <dbReference type="SAM" id="MobiDB-lite"/>
    </source>
</evidence>
<keyword evidence="2" id="KW-1133">Transmembrane helix</keyword>
<proteinExistence type="predicted"/>